<comment type="caution">
    <text evidence="5">The sequence shown here is derived from an EMBL/GenBank/DDBJ whole genome shotgun (WGS) entry which is preliminary data.</text>
</comment>
<dbReference type="InterPro" id="IPR050595">
    <property type="entry name" value="Bact_response_regulator"/>
</dbReference>
<dbReference type="SUPFAM" id="SSF52172">
    <property type="entry name" value="CheY-like"/>
    <property type="match status" value="1"/>
</dbReference>
<dbReference type="Gene3D" id="3.40.50.2300">
    <property type="match status" value="1"/>
</dbReference>
<sequence length="122" mass="13280">MKTILLIEDEATLQKTMGDILGAAGYKVLQALDGEAGLRLALSEKPDLILLDLIMPRKTGFDVLTELKQNLATKNLPVIVLTNLETVDSVEKALAAGAVTYLVKANYSLQDILDKIEQTLKL</sequence>
<keyword evidence="1 3" id="KW-0597">Phosphoprotein</keyword>
<evidence type="ECO:0000313" key="5">
    <source>
        <dbReference type="EMBL" id="PIR91443.1"/>
    </source>
</evidence>
<dbReference type="Proteomes" id="UP000228906">
    <property type="component" value="Unassembled WGS sequence"/>
</dbReference>
<dbReference type="SMART" id="SM00448">
    <property type="entry name" value="REC"/>
    <property type="match status" value="1"/>
</dbReference>
<evidence type="ECO:0000256" key="1">
    <source>
        <dbReference type="ARBA" id="ARBA00022553"/>
    </source>
</evidence>
<protein>
    <submittedName>
        <fullName evidence="5">Response regulator</fullName>
    </submittedName>
</protein>
<dbReference type="AlphaFoldDB" id="A0A2H0UXB3"/>
<organism evidence="5 6">
    <name type="scientific">bacterium (Candidatus Gribaldobacteria) CG10_big_fil_rev_8_21_14_0_10_41_12</name>
    <dbReference type="NCBI Taxonomy" id="2014277"/>
    <lineage>
        <taxon>Bacteria</taxon>
        <taxon>Candidatus Gribaldobacteria</taxon>
    </lineage>
</organism>
<evidence type="ECO:0000256" key="2">
    <source>
        <dbReference type="ARBA" id="ARBA00023012"/>
    </source>
</evidence>
<reference evidence="6" key="1">
    <citation type="submission" date="2017-09" db="EMBL/GenBank/DDBJ databases">
        <title>Depth-based differentiation of microbial function through sediment-hosted aquifers and enrichment of novel symbionts in the deep terrestrial subsurface.</title>
        <authorList>
            <person name="Probst A.J."/>
            <person name="Ladd B."/>
            <person name="Jarett J.K."/>
            <person name="Geller-Mcgrath D.E."/>
            <person name="Sieber C.M.K."/>
            <person name="Emerson J.B."/>
            <person name="Anantharaman K."/>
            <person name="Thomas B.C."/>
            <person name="Malmstrom R."/>
            <person name="Stieglmeier M."/>
            <person name="Klingl A."/>
            <person name="Woyke T."/>
            <person name="Ryan C.M."/>
            <person name="Banfield J.F."/>
        </authorList>
    </citation>
    <scope>NUCLEOTIDE SEQUENCE [LARGE SCALE GENOMIC DNA]</scope>
</reference>
<dbReference type="InterPro" id="IPR011006">
    <property type="entry name" value="CheY-like_superfamily"/>
</dbReference>
<dbReference type="PANTHER" id="PTHR44591">
    <property type="entry name" value="STRESS RESPONSE REGULATOR PROTEIN 1"/>
    <property type="match status" value="1"/>
</dbReference>
<evidence type="ECO:0000259" key="4">
    <source>
        <dbReference type="PROSITE" id="PS50110"/>
    </source>
</evidence>
<dbReference type="PROSITE" id="PS50110">
    <property type="entry name" value="RESPONSE_REGULATORY"/>
    <property type="match status" value="1"/>
</dbReference>
<dbReference type="GO" id="GO:0000160">
    <property type="term" value="P:phosphorelay signal transduction system"/>
    <property type="evidence" value="ECO:0007669"/>
    <property type="project" value="UniProtKB-KW"/>
</dbReference>
<name>A0A2H0UXB3_9BACT</name>
<keyword evidence="2" id="KW-0902">Two-component regulatory system</keyword>
<dbReference type="Pfam" id="PF00072">
    <property type="entry name" value="Response_reg"/>
    <property type="match status" value="1"/>
</dbReference>
<evidence type="ECO:0000256" key="3">
    <source>
        <dbReference type="PROSITE-ProRule" id="PRU00169"/>
    </source>
</evidence>
<dbReference type="PANTHER" id="PTHR44591:SF14">
    <property type="entry name" value="PROTEIN PILG"/>
    <property type="match status" value="1"/>
</dbReference>
<proteinExistence type="predicted"/>
<dbReference type="EMBL" id="PFAV01000034">
    <property type="protein sequence ID" value="PIR91443.1"/>
    <property type="molecule type" value="Genomic_DNA"/>
</dbReference>
<evidence type="ECO:0000313" key="6">
    <source>
        <dbReference type="Proteomes" id="UP000228906"/>
    </source>
</evidence>
<dbReference type="InterPro" id="IPR001789">
    <property type="entry name" value="Sig_transdc_resp-reg_receiver"/>
</dbReference>
<accession>A0A2H0UXB3</accession>
<gene>
    <name evidence="5" type="ORF">COU03_02035</name>
</gene>
<feature type="modified residue" description="4-aspartylphosphate" evidence="3">
    <location>
        <position position="52"/>
    </location>
</feature>
<feature type="domain" description="Response regulatory" evidence="4">
    <location>
        <begin position="3"/>
        <end position="119"/>
    </location>
</feature>